<dbReference type="Gene3D" id="1.10.10.60">
    <property type="entry name" value="Homeodomain-like"/>
    <property type="match status" value="2"/>
</dbReference>
<evidence type="ECO:0000313" key="5">
    <source>
        <dbReference type="EMBL" id="PHK50430.1"/>
    </source>
</evidence>
<keyword evidence="2" id="KW-0238">DNA-binding</keyword>
<dbReference type="RefSeq" id="WP_099089508.1">
    <property type="nucleotide sequence ID" value="NZ_MRZN01000003.1"/>
</dbReference>
<organism evidence="5 6">
    <name type="scientific">Staphylococcus edaphicus</name>
    <dbReference type="NCBI Taxonomy" id="1955013"/>
    <lineage>
        <taxon>Bacteria</taxon>
        <taxon>Bacillati</taxon>
        <taxon>Bacillota</taxon>
        <taxon>Bacilli</taxon>
        <taxon>Bacillales</taxon>
        <taxon>Staphylococcaceae</taxon>
        <taxon>Staphylococcus</taxon>
    </lineage>
</organism>
<sequence>MKAQCLNIITKDKYPTKRVTDGLLLLFPLKGCIEVQHFITDVNVENDLLIVNNSEIFRIKENEMSLVLYISSDWFHEQGYSFFEYQYTSNLIQSSSVLLDALLNLAKHHLSQTLTNELFETYMFQIVDIIATEAKIDVNYLKQQTDYSFYGITGEMLDYVNTHLHKRLTLKAIANKVFISQSNISSQFYNTLGMSFKTYVDTLKLSASIGALLEGKCTICEISDAYGFSSSASYSKKFKHYFGYAPKEYRQLSKTDKVFDFALKNDDNYLIEEMQQKITKKLKKLNVQNNYICLNMKEMAESRNDAIVIQIHSLEEFRYLFEDKSMSYIFEGTQNVLIYCMMDVESIRAAFTKDVDCGFIKFVLTTQVNLAVQIKSSEKVNIYIDEIYSQYKSFLQLHPELSEDKMHAVSYIFNLSTMSIKEIYRNIIKIQRYRNNVRFGVDVTHLFNHPETFKLMEPQLKRIGFDYYFIDNHKLTSPYLNEDHEALLTKEVFKFSNIKKIMNDMKLEERKYYLLNVHNNLLLNDDKMEIIESPPLLMGMVKKARTNFFGLGIDLIEQPDKKHTLYLYDRNGFRSILGNMYERLMEKSNCNMKAYDYYTVVNHPHKITIFVGDWRVVESENAVDDEQNIQIHINFKDITLRRAYVIFYETISNVYGNIKYAIPTQLRNNYRWSEECIRKIEAYNKPEFSVFEHNFEEETLTLNLDYNTVHIIDIYK</sequence>
<evidence type="ECO:0000313" key="6">
    <source>
        <dbReference type="Proteomes" id="UP000223828"/>
    </source>
</evidence>
<feature type="domain" description="HTH araC/xylS-type" evidence="4">
    <location>
        <begin position="154"/>
        <end position="252"/>
    </location>
</feature>
<protein>
    <submittedName>
        <fullName evidence="5">AraC family transcriptional regulator</fullName>
    </submittedName>
</protein>
<dbReference type="PANTHER" id="PTHR43280">
    <property type="entry name" value="ARAC-FAMILY TRANSCRIPTIONAL REGULATOR"/>
    <property type="match status" value="1"/>
</dbReference>
<evidence type="ECO:0000256" key="1">
    <source>
        <dbReference type="ARBA" id="ARBA00023015"/>
    </source>
</evidence>
<dbReference type="AlphaFoldDB" id="A0A2C6WMV7"/>
<dbReference type="EMBL" id="MRZN01000003">
    <property type="protein sequence ID" value="PHK50430.1"/>
    <property type="molecule type" value="Genomic_DNA"/>
</dbReference>
<comment type="caution">
    <text evidence="5">The sequence shown here is derived from an EMBL/GenBank/DDBJ whole genome shotgun (WGS) entry which is preliminary data.</text>
</comment>
<proteinExistence type="predicted"/>
<evidence type="ECO:0000259" key="4">
    <source>
        <dbReference type="PROSITE" id="PS01124"/>
    </source>
</evidence>
<gene>
    <name evidence="5" type="ORF">BTJ66_02980</name>
</gene>
<evidence type="ECO:0000256" key="3">
    <source>
        <dbReference type="ARBA" id="ARBA00023163"/>
    </source>
</evidence>
<dbReference type="Proteomes" id="UP000223828">
    <property type="component" value="Unassembled WGS sequence"/>
</dbReference>
<dbReference type="PANTHER" id="PTHR43280:SF26">
    <property type="entry name" value="ARAC-FAMILY TRANSCRIPTIONAL REGULATOR"/>
    <property type="match status" value="1"/>
</dbReference>
<dbReference type="GO" id="GO:0043565">
    <property type="term" value="F:sequence-specific DNA binding"/>
    <property type="evidence" value="ECO:0007669"/>
    <property type="project" value="InterPro"/>
</dbReference>
<dbReference type="Pfam" id="PF12833">
    <property type="entry name" value="HTH_18"/>
    <property type="match status" value="1"/>
</dbReference>
<dbReference type="GO" id="GO:0003700">
    <property type="term" value="F:DNA-binding transcription factor activity"/>
    <property type="evidence" value="ECO:0007669"/>
    <property type="project" value="InterPro"/>
</dbReference>
<dbReference type="InterPro" id="IPR018060">
    <property type="entry name" value="HTH_AraC"/>
</dbReference>
<name>A0A2C6WMV7_9STAP</name>
<dbReference type="SUPFAM" id="SSF46689">
    <property type="entry name" value="Homeodomain-like"/>
    <property type="match status" value="1"/>
</dbReference>
<evidence type="ECO:0000256" key="2">
    <source>
        <dbReference type="ARBA" id="ARBA00023125"/>
    </source>
</evidence>
<dbReference type="OrthoDB" id="9816335at2"/>
<dbReference type="PROSITE" id="PS01124">
    <property type="entry name" value="HTH_ARAC_FAMILY_2"/>
    <property type="match status" value="1"/>
</dbReference>
<reference evidence="6" key="1">
    <citation type="submission" date="2017-10" db="EMBL/GenBank/DDBJ databases">
        <title>Staphylococcus edaphicus sp. nov., isolated in Antarctica, harbouring mecC gene and genomic islands essential in adaptation to extreme environment.</title>
        <authorList>
            <person name="Pantucek R."/>
            <person name="Sedlacek I."/>
            <person name="Indrakova A."/>
            <person name="Vrbovska V."/>
            <person name="Maslanova I."/>
            <person name="Kovarovic V."/>
            <person name="Svec P."/>
            <person name="Kralova S."/>
            <person name="Kristofova L."/>
            <person name="Keklakova J."/>
            <person name="Petras P."/>
            <person name="Doskar J."/>
        </authorList>
    </citation>
    <scope>NUCLEOTIDE SEQUENCE [LARGE SCALE GENOMIC DNA]</scope>
    <source>
        <strain evidence="6">CCM 5085</strain>
    </source>
</reference>
<dbReference type="InterPro" id="IPR018062">
    <property type="entry name" value="HTH_AraC-typ_CS"/>
</dbReference>
<accession>A0A2C6WMV7</accession>
<dbReference type="PROSITE" id="PS00041">
    <property type="entry name" value="HTH_ARAC_FAMILY_1"/>
    <property type="match status" value="1"/>
</dbReference>
<keyword evidence="3" id="KW-0804">Transcription</keyword>
<dbReference type="InterPro" id="IPR009057">
    <property type="entry name" value="Homeodomain-like_sf"/>
</dbReference>
<keyword evidence="1" id="KW-0805">Transcription regulation</keyword>
<dbReference type="SMART" id="SM00342">
    <property type="entry name" value="HTH_ARAC"/>
    <property type="match status" value="1"/>
</dbReference>